<dbReference type="Proteomes" id="UP000306954">
    <property type="component" value="Unassembled WGS sequence"/>
</dbReference>
<dbReference type="EMBL" id="SPOI01000185">
    <property type="protein sequence ID" value="TIB33323.1"/>
    <property type="molecule type" value="Genomic_DNA"/>
</dbReference>
<reference evidence="3 4" key="1">
    <citation type="submission" date="2019-03" db="EMBL/GenBank/DDBJ databases">
        <title>Sequencing 23 genomes of Wallemia ichthyophaga.</title>
        <authorList>
            <person name="Gostincar C."/>
        </authorList>
    </citation>
    <scope>NUCLEOTIDE SEQUENCE [LARGE SCALE GENOMIC DNA]</scope>
    <source>
        <strain evidence="2 4">EXF-6200</strain>
        <strain evidence="1 3">EXF-8621</strain>
    </source>
</reference>
<dbReference type="OrthoDB" id="6600758at2759"/>
<organism evidence="1 3">
    <name type="scientific">Wallemia ichthyophaga</name>
    <dbReference type="NCBI Taxonomy" id="245174"/>
    <lineage>
        <taxon>Eukaryota</taxon>
        <taxon>Fungi</taxon>
        <taxon>Dikarya</taxon>
        <taxon>Basidiomycota</taxon>
        <taxon>Wallemiomycotina</taxon>
        <taxon>Wallemiomycetes</taxon>
        <taxon>Wallemiales</taxon>
        <taxon>Wallemiaceae</taxon>
        <taxon>Wallemia</taxon>
    </lineage>
</organism>
<dbReference type="Gene3D" id="2.40.70.10">
    <property type="entry name" value="Acid Proteases"/>
    <property type="match status" value="1"/>
</dbReference>
<dbReference type="Proteomes" id="UP000310689">
    <property type="component" value="Unassembled WGS sequence"/>
</dbReference>
<evidence type="ECO:0000313" key="3">
    <source>
        <dbReference type="Proteomes" id="UP000306954"/>
    </source>
</evidence>
<protein>
    <submittedName>
        <fullName evidence="1">Uncharacterized protein</fullName>
    </submittedName>
</protein>
<sequence length="151" mass="17061">MSFTEKVKDFEQFHKSKTVRVVQGSVGGRPTRMLLDKDYSGVYMSREHALKQSYISKSTIPGSYGYLGLINIGEITIEVAGKKVLLPVFLSELTKTQETLDGSKWDVILGRSFFEKRKAKLDSFDKRIVTFGDDNDKMIECGLVQLKESPI</sequence>
<evidence type="ECO:0000313" key="2">
    <source>
        <dbReference type="EMBL" id="TIB33323.1"/>
    </source>
</evidence>
<dbReference type="InterPro" id="IPR021109">
    <property type="entry name" value="Peptidase_aspartic_dom_sf"/>
</dbReference>
<evidence type="ECO:0000313" key="4">
    <source>
        <dbReference type="Proteomes" id="UP000310689"/>
    </source>
</evidence>
<evidence type="ECO:0000313" key="1">
    <source>
        <dbReference type="EMBL" id="TIB15435.1"/>
    </source>
</evidence>
<name>A0A4T0F1X4_WALIC</name>
<dbReference type="EMBL" id="SPOF01000007">
    <property type="protein sequence ID" value="TIB15435.1"/>
    <property type="molecule type" value="Genomic_DNA"/>
</dbReference>
<comment type="caution">
    <text evidence="1">The sequence shown here is derived from an EMBL/GenBank/DDBJ whole genome shotgun (WGS) entry which is preliminary data.</text>
</comment>
<dbReference type="AlphaFoldDB" id="A0A4T0F1X4"/>
<accession>A0A4T0F1X4</accession>
<dbReference type="OMA" id="YMSREHA"/>
<proteinExistence type="predicted"/>
<gene>
    <name evidence="2" type="ORF">E3P86_02998</name>
    <name evidence="1" type="ORF">E3P90_00849</name>
</gene>